<feature type="compositionally biased region" description="Pro residues" evidence="2">
    <location>
        <begin position="194"/>
        <end position="209"/>
    </location>
</feature>
<feature type="region of interest" description="Disordered" evidence="2">
    <location>
        <begin position="192"/>
        <end position="221"/>
    </location>
</feature>
<evidence type="ECO:0000256" key="1">
    <source>
        <dbReference type="SAM" id="Coils"/>
    </source>
</evidence>
<feature type="region of interest" description="Disordered" evidence="2">
    <location>
        <begin position="147"/>
        <end position="175"/>
    </location>
</feature>
<feature type="coiled-coil region" evidence="1">
    <location>
        <begin position="117"/>
        <end position="144"/>
    </location>
</feature>
<evidence type="ECO:0000313" key="4">
    <source>
        <dbReference type="Proteomes" id="UP001314205"/>
    </source>
</evidence>
<keyword evidence="1" id="KW-0175">Coiled coil</keyword>
<keyword evidence="4" id="KW-1185">Reference proteome</keyword>
<name>A0AAV1LFB8_9NEOP</name>
<reference evidence="3 4" key="1">
    <citation type="submission" date="2023-11" db="EMBL/GenBank/DDBJ databases">
        <authorList>
            <person name="Hedman E."/>
            <person name="Englund M."/>
            <person name="Stromberg M."/>
            <person name="Nyberg Akerstrom W."/>
            <person name="Nylinder S."/>
            <person name="Jareborg N."/>
            <person name="Kallberg Y."/>
            <person name="Kronander E."/>
        </authorList>
    </citation>
    <scope>NUCLEOTIDE SEQUENCE [LARGE SCALE GENOMIC DNA]</scope>
</reference>
<protein>
    <submittedName>
        <fullName evidence="3">Uncharacterized protein</fullName>
    </submittedName>
</protein>
<proteinExistence type="predicted"/>
<gene>
    <name evidence="3" type="ORF">PARMNEM_LOCUS13761</name>
</gene>
<evidence type="ECO:0000256" key="2">
    <source>
        <dbReference type="SAM" id="MobiDB-lite"/>
    </source>
</evidence>
<sequence length="221" mass="24726">MACQRKRSETVVVHEFLAFVQQKLDVMDQLSLEQILMTSFTEDEIIQAKKVLADSAVSQIRLITRYSTRIFRLFNETDPDDIPTFVARDLNKLPPVTFDHVDVTRLLKDITTLKADVTDIRSKFEESERAATELRNEVNMLRNIIATSANSPPSQNVNTTRGNRNSSHISPMITTPSCDTACLTRATSVVIASPPQPLTEPISTPPPKPTSKQRKTFADVA</sequence>
<comment type="caution">
    <text evidence="3">The sequence shown here is derived from an EMBL/GenBank/DDBJ whole genome shotgun (WGS) entry which is preliminary data.</text>
</comment>
<dbReference type="EMBL" id="CAVLGL010000089">
    <property type="protein sequence ID" value="CAK1594068.1"/>
    <property type="molecule type" value="Genomic_DNA"/>
</dbReference>
<organism evidence="3 4">
    <name type="scientific">Parnassius mnemosyne</name>
    <name type="common">clouded apollo</name>
    <dbReference type="NCBI Taxonomy" id="213953"/>
    <lineage>
        <taxon>Eukaryota</taxon>
        <taxon>Metazoa</taxon>
        <taxon>Ecdysozoa</taxon>
        <taxon>Arthropoda</taxon>
        <taxon>Hexapoda</taxon>
        <taxon>Insecta</taxon>
        <taxon>Pterygota</taxon>
        <taxon>Neoptera</taxon>
        <taxon>Endopterygota</taxon>
        <taxon>Lepidoptera</taxon>
        <taxon>Glossata</taxon>
        <taxon>Ditrysia</taxon>
        <taxon>Papilionoidea</taxon>
        <taxon>Papilionidae</taxon>
        <taxon>Parnassiinae</taxon>
        <taxon>Parnassini</taxon>
        <taxon>Parnassius</taxon>
        <taxon>Driopa</taxon>
    </lineage>
</organism>
<accession>A0AAV1LFB8</accession>
<dbReference type="Proteomes" id="UP001314205">
    <property type="component" value="Unassembled WGS sequence"/>
</dbReference>
<evidence type="ECO:0000313" key="3">
    <source>
        <dbReference type="EMBL" id="CAK1594068.1"/>
    </source>
</evidence>
<dbReference type="AlphaFoldDB" id="A0AAV1LFB8"/>